<dbReference type="Proteomes" id="UP000886998">
    <property type="component" value="Unassembled WGS sequence"/>
</dbReference>
<proteinExistence type="predicted"/>
<gene>
    <name evidence="2" type="ORF">TNIN_182421</name>
</gene>
<keyword evidence="3" id="KW-1185">Reference proteome</keyword>
<name>A0A8X7C921_9ARAC</name>
<feature type="compositionally biased region" description="Basic and acidic residues" evidence="1">
    <location>
        <begin position="25"/>
        <end position="39"/>
    </location>
</feature>
<feature type="region of interest" description="Disordered" evidence="1">
    <location>
        <begin position="1"/>
        <end position="79"/>
    </location>
</feature>
<organism evidence="2 3">
    <name type="scientific">Trichonephila inaurata madagascariensis</name>
    <dbReference type="NCBI Taxonomy" id="2747483"/>
    <lineage>
        <taxon>Eukaryota</taxon>
        <taxon>Metazoa</taxon>
        <taxon>Ecdysozoa</taxon>
        <taxon>Arthropoda</taxon>
        <taxon>Chelicerata</taxon>
        <taxon>Arachnida</taxon>
        <taxon>Araneae</taxon>
        <taxon>Araneomorphae</taxon>
        <taxon>Entelegynae</taxon>
        <taxon>Araneoidea</taxon>
        <taxon>Nephilidae</taxon>
        <taxon>Trichonephila</taxon>
        <taxon>Trichonephila inaurata</taxon>
    </lineage>
</organism>
<comment type="caution">
    <text evidence="2">The sequence shown here is derived from an EMBL/GenBank/DDBJ whole genome shotgun (WGS) entry which is preliminary data.</text>
</comment>
<evidence type="ECO:0000256" key="1">
    <source>
        <dbReference type="SAM" id="MobiDB-lite"/>
    </source>
</evidence>
<reference evidence="2" key="1">
    <citation type="submission" date="2020-08" db="EMBL/GenBank/DDBJ databases">
        <title>Multicomponent nature underlies the extraordinary mechanical properties of spider dragline silk.</title>
        <authorList>
            <person name="Kono N."/>
            <person name="Nakamura H."/>
            <person name="Mori M."/>
            <person name="Yoshida Y."/>
            <person name="Ohtoshi R."/>
            <person name="Malay A.D."/>
            <person name="Moran D.A.P."/>
            <person name="Tomita M."/>
            <person name="Numata K."/>
            <person name="Arakawa K."/>
        </authorList>
    </citation>
    <scope>NUCLEOTIDE SEQUENCE</scope>
</reference>
<evidence type="ECO:0000313" key="3">
    <source>
        <dbReference type="Proteomes" id="UP000886998"/>
    </source>
</evidence>
<accession>A0A8X7C921</accession>
<sequence length="154" mass="16869">MDLLSPPQYHKSHTKGSQQINLPREVAKRPMEKQVKEEISASGSNEICVSGDGQASLDSPSRPSRIRRKSPGGALEFDGNRKDHMAVSRLLSGHLKGMTFESSRKVFQTCSKCHLLPASPEHILDCLGLALEDAHASPLLVLDFARVNGLMELI</sequence>
<dbReference type="EMBL" id="BMAV01011973">
    <property type="protein sequence ID" value="GFY58248.1"/>
    <property type="molecule type" value="Genomic_DNA"/>
</dbReference>
<evidence type="ECO:0000313" key="2">
    <source>
        <dbReference type="EMBL" id="GFY58248.1"/>
    </source>
</evidence>
<dbReference type="OrthoDB" id="8063525at2759"/>
<protein>
    <submittedName>
        <fullName evidence="2">Uncharacterized protein</fullName>
    </submittedName>
</protein>
<dbReference type="AlphaFoldDB" id="A0A8X7C921"/>